<dbReference type="EMBL" id="CVRI01000061">
    <property type="protein sequence ID" value="CRL04079.1"/>
    <property type="molecule type" value="Genomic_DNA"/>
</dbReference>
<dbReference type="OrthoDB" id="10253408at2759"/>
<feature type="domain" description="Peptidase C1A papain C-terminal" evidence="8">
    <location>
        <begin position="182"/>
        <end position="395"/>
    </location>
</feature>
<dbReference type="SMART" id="SM00645">
    <property type="entry name" value="Pept_C1"/>
    <property type="match status" value="1"/>
</dbReference>
<reference evidence="10 11" key="1">
    <citation type="submission" date="2015-04" db="EMBL/GenBank/DDBJ databases">
        <authorList>
            <person name="Syromyatnikov M.Y."/>
            <person name="Popov V.N."/>
        </authorList>
    </citation>
    <scope>NUCLEOTIDE SEQUENCE [LARGE SCALE GENOMIC DNA]</scope>
</reference>
<keyword evidence="5" id="KW-1015">Disulfide bond</keyword>
<organism evidence="10 11">
    <name type="scientific">Clunio marinus</name>
    <dbReference type="NCBI Taxonomy" id="568069"/>
    <lineage>
        <taxon>Eukaryota</taxon>
        <taxon>Metazoa</taxon>
        <taxon>Ecdysozoa</taxon>
        <taxon>Arthropoda</taxon>
        <taxon>Hexapoda</taxon>
        <taxon>Insecta</taxon>
        <taxon>Pterygota</taxon>
        <taxon>Neoptera</taxon>
        <taxon>Endopterygota</taxon>
        <taxon>Diptera</taxon>
        <taxon>Nematocera</taxon>
        <taxon>Chironomoidea</taxon>
        <taxon>Chironomidae</taxon>
        <taxon>Clunio</taxon>
    </lineage>
</organism>
<evidence type="ECO:0000256" key="6">
    <source>
        <dbReference type="ARBA" id="ARBA00036319"/>
    </source>
</evidence>
<protein>
    <recommendedName>
        <fullName evidence="7">cathepsin L</fullName>
        <ecNumber evidence="7">3.4.22.15</ecNumber>
    </recommendedName>
</protein>
<dbReference type="STRING" id="568069.A0A1J1IV77"/>
<dbReference type="GO" id="GO:0004197">
    <property type="term" value="F:cysteine-type endopeptidase activity"/>
    <property type="evidence" value="ECO:0007669"/>
    <property type="project" value="UniProtKB-EC"/>
</dbReference>
<evidence type="ECO:0000256" key="2">
    <source>
        <dbReference type="ARBA" id="ARBA00022670"/>
    </source>
</evidence>
<evidence type="ECO:0000256" key="7">
    <source>
        <dbReference type="ARBA" id="ARBA00038911"/>
    </source>
</evidence>
<evidence type="ECO:0000313" key="10">
    <source>
        <dbReference type="EMBL" id="CRL04079.1"/>
    </source>
</evidence>
<sequence length="396" mass="42826">MEDDEWMQWKKQYNKRYATQTEDDKRRLIFEDNVKRINSHNDDFQAGRSTFELTKNKYCDLTQGEFVNIHTGIRGKKRSSSRGGFSGYNYDAPAIGFNSEGRSAGGFGGSSGGSIQVSGSSTGGGSFGASAGISSGDGGFSGFSSIGNFGSNGGGGGSSSSRFGPPSGNNIFMPSPMLESQVEDEVDWRKKGAVTPVKNQGKCASCWAFAANGALEAQNFLKTNKLVSLSEQNLVDCVKDNDGCDGGYMTNAYEYVRSNRGVDTEPSYPYEEKQSTCRFDPANVGGECIAFMEIQPGNEKALQQAVATVGPVAAGIDGGQHSFQFYKSGFYYEPKCDTDVNHAVTIVGYGKTPAGEEYWLCKNSWDTDWGEEGYVRMARNKNNHCGITELASYPLV</sequence>
<keyword evidence="2" id="KW-0645">Protease</keyword>
<evidence type="ECO:0000256" key="1">
    <source>
        <dbReference type="ARBA" id="ARBA00008455"/>
    </source>
</evidence>
<dbReference type="InterPro" id="IPR000668">
    <property type="entry name" value="Peptidase_C1A_C"/>
</dbReference>
<evidence type="ECO:0000256" key="4">
    <source>
        <dbReference type="ARBA" id="ARBA00022807"/>
    </source>
</evidence>
<dbReference type="Pfam" id="PF00112">
    <property type="entry name" value="Peptidase_C1"/>
    <property type="match status" value="1"/>
</dbReference>
<dbReference type="InterPro" id="IPR038765">
    <property type="entry name" value="Papain-like_cys_pep_sf"/>
</dbReference>
<evidence type="ECO:0000259" key="9">
    <source>
        <dbReference type="SMART" id="SM00848"/>
    </source>
</evidence>
<dbReference type="Gene3D" id="3.90.70.10">
    <property type="entry name" value="Cysteine proteinases"/>
    <property type="match status" value="1"/>
</dbReference>
<dbReference type="PRINTS" id="PR00705">
    <property type="entry name" value="PAPAIN"/>
</dbReference>
<evidence type="ECO:0000259" key="8">
    <source>
        <dbReference type="SMART" id="SM00645"/>
    </source>
</evidence>
<comment type="similarity">
    <text evidence="1">Belongs to the peptidase C1 family.</text>
</comment>
<dbReference type="PANTHER" id="PTHR12411">
    <property type="entry name" value="CYSTEINE PROTEASE FAMILY C1-RELATED"/>
    <property type="match status" value="1"/>
</dbReference>
<proteinExistence type="inferred from homology"/>
<dbReference type="PROSITE" id="PS00640">
    <property type="entry name" value="THIOL_PROTEASE_ASN"/>
    <property type="match status" value="1"/>
</dbReference>
<dbReference type="InterPro" id="IPR025661">
    <property type="entry name" value="Pept_asp_AS"/>
</dbReference>
<keyword evidence="3" id="KW-0378">Hydrolase</keyword>
<dbReference type="InterPro" id="IPR013201">
    <property type="entry name" value="Prot_inhib_I29"/>
</dbReference>
<dbReference type="FunFam" id="3.90.70.10:FF:000006">
    <property type="entry name" value="Cathepsin S"/>
    <property type="match status" value="1"/>
</dbReference>
<feature type="domain" description="Cathepsin propeptide inhibitor" evidence="9">
    <location>
        <begin position="6"/>
        <end position="66"/>
    </location>
</feature>
<dbReference type="GO" id="GO:0006508">
    <property type="term" value="P:proteolysis"/>
    <property type="evidence" value="ECO:0007669"/>
    <property type="project" value="UniProtKB-KW"/>
</dbReference>
<dbReference type="InterPro" id="IPR013128">
    <property type="entry name" value="Peptidase_C1A"/>
</dbReference>
<dbReference type="PROSITE" id="PS00639">
    <property type="entry name" value="THIOL_PROTEASE_HIS"/>
    <property type="match status" value="1"/>
</dbReference>
<gene>
    <name evidence="10" type="primary">similar to Cathepsin K</name>
    <name evidence="10" type="ORF">CLUMA_CG017192</name>
</gene>
<name>A0A1J1IV77_9DIPT</name>
<accession>A0A1J1IV77</accession>
<evidence type="ECO:0000256" key="5">
    <source>
        <dbReference type="ARBA" id="ARBA00023157"/>
    </source>
</evidence>
<keyword evidence="11" id="KW-1185">Reference proteome</keyword>
<dbReference type="Pfam" id="PF08246">
    <property type="entry name" value="Inhibitor_I29"/>
    <property type="match status" value="1"/>
</dbReference>
<evidence type="ECO:0000313" key="11">
    <source>
        <dbReference type="Proteomes" id="UP000183832"/>
    </source>
</evidence>
<dbReference type="Proteomes" id="UP000183832">
    <property type="component" value="Unassembled WGS sequence"/>
</dbReference>
<dbReference type="SUPFAM" id="SSF54001">
    <property type="entry name" value="Cysteine proteinases"/>
    <property type="match status" value="1"/>
</dbReference>
<dbReference type="CDD" id="cd02248">
    <property type="entry name" value="Peptidase_C1A"/>
    <property type="match status" value="1"/>
</dbReference>
<dbReference type="AlphaFoldDB" id="A0A1J1IV77"/>
<dbReference type="SMART" id="SM00848">
    <property type="entry name" value="Inhibitor_I29"/>
    <property type="match status" value="1"/>
</dbReference>
<dbReference type="InterPro" id="IPR039417">
    <property type="entry name" value="Peptidase_C1A_papain-like"/>
</dbReference>
<comment type="catalytic activity">
    <reaction evidence="6">
        <text>Specificity close to that of papain. As compared to cathepsin B, cathepsin L exhibits higher activity toward protein substrates, but has little activity on Z-Arg-Arg-NHMec, and no peptidyl-dipeptidase activity.</text>
        <dbReference type="EC" id="3.4.22.15"/>
    </reaction>
</comment>
<keyword evidence="4" id="KW-0788">Thiol protease</keyword>
<evidence type="ECO:0000256" key="3">
    <source>
        <dbReference type="ARBA" id="ARBA00022801"/>
    </source>
</evidence>
<dbReference type="Gene3D" id="1.10.287.2250">
    <property type="match status" value="1"/>
</dbReference>
<dbReference type="InterPro" id="IPR025660">
    <property type="entry name" value="Pept_his_AS"/>
</dbReference>
<dbReference type="EC" id="3.4.22.15" evidence="7"/>